<gene>
    <name evidence="1" type="ORF">AVDCRST_MAG93-9979</name>
</gene>
<sequence length="90" mass="10514">MAEQKRSFWDRLFGANNRSGRQDKVLEYVIHRIQDGANLGEVLQEEYVRRNASAEDLRSIRENPRLIEAAGEQLREDFSSGKLDPRQERP</sequence>
<dbReference type="AlphaFoldDB" id="A0A6J4NT09"/>
<proteinExistence type="predicted"/>
<organism evidence="1">
    <name type="scientific">uncultured Chloroflexia bacterium</name>
    <dbReference type="NCBI Taxonomy" id="1672391"/>
    <lineage>
        <taxon>Bacteria</taxon>
        <taxon>Bacillati</taxon>
        <taxon>Chloroflexota</taxon>
        <taxon>Chloroflexia</taxon>
        <taxon>environmental samples</taxon>
    </lineage>
</organism>
<accession>A0A6J4NT09</accession>
<name>A0A6J4NT09_9CHLR</name>
<dbReference type="EMBL" id="CADCTR010003351">
    <property type="protein sequence ID" value="CAA9396096.1"/>
    <property type="molecule type" value="Genomic_DNA"/>
</dbReference>
<reference evidence="1" key="1">
    <citation type="submission" date="2020-02" db="EMBL/GenBank/DDBJ databases">
        <authorList>
            <person name="Meier V. D."/>
        </authorList>
    </citation>
    <scope>NUCLEOTIDE SEQUENCE</scope>
    <source>
        <strain evidence="1">AVDCRST_MAG93</strain>
    </source>
</reference>
<evidence type="ECO:0000313" key="1">
    <source>
        <dbReference type="EMBL" id="CAA9396096.1"/>
    </source>
</evidence>
<protein>
    <submittedName>
        <fullName evidence="1">Uncharacterized protein</fullName>
    </submittedName>
</protein>